<dbReference type="VEuPathDB" id="VectorBase:AMEM21_013338"/>
<dbReference type="STRING" id="30066.A0A182V2M9"/>
<evidence type="ECO:0000313" key="1">
    <source>
        <dbReference type="EnsemblMetazoa" id="AMEM007838-PA"/>
    </source>
</evidence>
<sequence>MITLNGTLQVVVPLNKSFMISTDFFHSSRGNQQFNHYPVKLPTRHVCEFMDNFYADYSEHVRDMINMPERGECPIRPRTIYGCGRYISSIRYKTSRFSLRVRKFNRTLVTLNGTLEIVTPLNKTIMVSTDFFHSSRGNQQYNHHPAKFPTRDVCDFMSNFYEGYNEHVEDMINMPKRGECPITPRMIYVVSTQLFHSPLGNQQFNHYPMKLPTHQLCDFVDMLHDEYGEYLVNVYNMPERGIDYERAEQLSGFDMVNTTLRVRKYNRTTKVLNGTTASTTILNNSFLISTDIFHSPLGNQQFNHYPMKLPSKPLCDFLDMIYAEYSDCLDNIYNLPERGTCPILPLEVHTIDKVFPAKSIPPFVPKGLWKAFIIFTLNDEEVYVTTTFPFSRAVTSAFQSPLGITCDTTSCGKAKSIISTVRGEIGHSPIAGSPGGITIGTGFSGKAKSTISMDRGENGHSPSAGKFFNGAIYCP</sequence>
<reference evidence="1" key="1">
    <citation type="submission" date="2020-05" db="UniProtKB">
        <authorList>
            <consortium name="EnsemblMetazoa"/>
        </authorList>
    </citation>
    <scope>IDENTIFICATION</scope>
    <source>
        <strain evidence="1">MAF</strain>
    </source>
</reference>
<accession>A0A182V2M9</accession>
<dbReference type="VEuPathDB" id="VectorBase:AMEM21_000318"/>
<dbReference type="AlphaFoldDB" id="A0A182V2M9"/>
<keyword evidence="2" id="KW-1185">Reference proteome</keyword>
<dbReference type="VEuPathDB" id="VectorBase:AMEM007838"/>
<evidence type="ECO:0000313" key="2">
    <source>
        <dbReference type="Proteomes" id="UP000075903"/>
    </source>
</evidence>
<proteinExistence type="predicted"/>
<dbReference type="EnsemblMetazoa" id="AMEM007838-RA">
    <property type="protein sequence ID" value="AMEM007838-PA"/>
    <property type="gene ID" value="AMEM007838"/>
</dbReference>
<dbReference type="Proteomes" id="UP000075903">
    <property type="component" value="Unassembled WGS sequence"/>
</dbReference>
<name>A0A182V2M9_ANOME</name>
<dbReference type="PANTHER" id="PTHR21112:SF0">
    <property type="entry name" value="CHEMOSENSORY PROTEIN A 29A-RELATED"/>
    <property type="match status" value="1"/>
</dbReference>
<protein>
    <submittedName>
        <fullName evidence="1">Uncharacterized protein</fullName>
    </submittedName>
</protein>
<organism evidence="1 2">
    <name type="scientific">Anopheles merus</name>
    <name type="common">Mosquito</name>
    <dbReference type="NCBI Taxonomy" id="30066"/>
    <lineage>
        <taxon>Eukaryota</taxon>
        <taxon>Metazoa</taxon>
        <taxon>Ecdysozoa</taxon>
        <taxon>Arthropoda</taxon>
        <taxon>Hexapoda</taxon>
        <taxon>Insecta</taxon>
        <taxon>Pterygota</taxon>
        <taxon>Neoptera</taxon>
        <taxon>Endopterygota</taxon>
        <taxon>Diptera</taxon>
        <taxon>Nematocera</taxon>
        <taxon>Culicoidea</taxon>
        <taxon>Culicidae</taxon>
        <taxon>Anophelinae</taxon>
        <taxon>Anopheles</taxon>
    </lineage>
</organism>
<dbReference type="PANTHER" id="PTHR21112">
    <property type="entry name" value="CHEMOSENSORY PROTEIN A 29A-RELATED"/>
    <property type="match status" value="1"/>
</dbReference>